<feature type="region of interest" description="Disordered" evidence="1">
    <location>
        <begin position="114"/>
        <end position="150"/>
    </location>
</feature>
<reference evidence="2 3" key="1">
    <citation type="submission" date="2024-08" db="EMBL/GenBank/DDBJ databases">
        <authorList>
            <person name="Cucini C."/>
            <person name="Frati F."/>
        </authorList>
    </citation>
    <scope>NUCLEOTIDE SEQUENCE [LARGE SCALE GENOMIC DNA]</scope>
</reference>
<organism evidence="2 3">
    <name type="scientific">Orchesella dallaii</name>
    <dbReference type="NCBI Taxonomy" id="48710"/>
    <lineage>
        <taxon>Eukaryota</taxon>
        <taxon>Metazoa</taxon>
        <taxon>Ecdysozoa</taxon>
        <taxon>Arthropoda</taxon>
        <taxon>Hexapoda</taxon>
        <taxon>Collembola</taxon>
        <taxon>Entomobryomorpha</taxon>
        <taxon>Entomobryoidea</taxon>
        <taxon>Orchesellidae</taxon>
        <taxon>Orchesellinae</taxon>
        <taxon>Orchesella</taxon>
    </lineage>
</organism>
<evidence type="ECO:0000256" key="1">
    <source>
        <dbReference type="SAM" id="MobiDB-lite"/>
    </source>
</evidence>
<name>A0ABP1QLB7_9HEXA</name>
<evidence type="ECO:0008006" key="4">
    <source>
        <dbReference type="Google" id="ProtNLM"/>
    </source>
</evidence>
<proteinExistence type="predicted"/>
<evidence type="ECO:0000313" key="3">
    <source>
        <dbReference type="Proteomes" id="UP001642540"/>
    </source>
</evidence>
<dbReference type="Proteomes" id="UP001642540">
    <property type="component" value="Unassembled WGS sequence"/>
</dbReference>
<comment type="caution">
    <text evidence="2">The sequence shown here is derived from an EMBL/GenBank/DDBJ whole genome shotgun (WGS) entry which is preliminary data.</text>
</comment>
<sequence>MPPTKYALIFWENENMYSAVSTKQISGFQKDDPDQHIGQLVKILWGKDLCDGRLLQLGKFSSRQSMKMEETEFSRAAAEVSFAEKELLDVGEESPYVGGEDDIFNEVVDYDGSESANHEHHLETRTPPATPVGRTEASEAFPEDQQQRDDAEYNGFSDDGLRAELAKTRAQLKEREFENRRLKRALKKSNVRIDSDTVVESIGDNFSLPKSFLDFLKLSYLGNPSLFMRRMVFDSNLFTLEEIAASSISGKKCPLTLGAARPALDPVRLKVIKGAFCGNLLNVKLELNIAVSICSYCSQIIPQLRVGCIVGHWKCKNSRAAYAKFHPTLEKS</sequence>
<gene>
    <name evidence="2" type="ORF">ODALV1_LOCUS12718</name>
</gene>
<keyword evidence="3" id="KW-1185">Reference proteome</keyword>
<protein>
    <recommendedName>
        <fullName evidence="4">BEN domain-containing protein</fullName>
    </recommendedName>
</protein>
<evidence type="ECO:0000313" key="2">
    <source>
        <dbReference type="EMBL" id="CAL8107585.1"/>
    </source>
</evidence>
<dbReference type="EMBL" id="CAXLJM020000038">
    <property type="protein sequence ID" value="CAL8107585.1"/>
    <property type="molecule type" value="Genomic_DNA"/>
</dbReference>
<accession>A0ABP1QLB7</accession>